<protein>
    <submittedName>
        <fullName evidence="1">Uncharacterized protein</fullName>
    </submittedName>
</protein>
<dbReference type="EMBL" id="CP017558">
    <property type="protein sequence ID" value="AOW06476.1"/>
    <property type="molecule type" value="Genomic_DNA"/>
</dbReference>
<accession>A0A1D8NLH3</accession>
<reference evidence="1 2" key="1">
    <citation type="journal article" date="2016" name="PLoS ONE">
        <title>Sequence Assembly of Yarrowia lipolytica Strain W29/CLIB89 Shows Transposable Element Diversity.</title>
        <authorList>
            <person name="Magnan C."/>
            <person name="Yu J."/>
            <person name="Chang I."/>
            <person name="Jahn E."/>
            <person name="Kanomata Y."/>
            <person name="Wu J."/>
            <person name="Zeller M."/>
            <person name="Oakes M."/>
            <person name="Baldi P."/>
            <person name="Sandmeyer S."/>
        </authorList>
    </citation>
    <scope>NUCLEOTIDE SEQUENCE [LARGE SCALE GENOMIC DNA]</scope>
    <source>
        <strain evidence="2">CLIB89(W29)</strain>
    </source>
</reference>
<dbReference type="RefSeq" id="XP_068139313.1">
    <property type="nucleotide sequence ID" value="XM_068283212.1"/>
</dbReference>
<dbReference type="VEuPathDB" id="FungiDB:YALI1_F01946g"/>
<organism evidence="1 2">
    <name type="scientific">Yarrowia lipolytica</name>
    <name type="common">Candida lipolytica</name>
    <dbReference type="NCBI Taxonomy" id="4952"/>
    <lineage>
        <taxon>Eukaryota</taxon>
        <taxon>Fungi</taxon>
        <taxon>Dikarya</taxon>
        <taxon>Ascomycota</taxon>
        <taxon>Saccharomycotina</taxon>
        <taxon>Dipodascomycetes</taxon>
        <taxon>Dipodascales</taxon>
        <taxon>Dipodascales incertae sedis</taxon>
        <taxon>Yarrowia</taxon>
    </lineage>
</organism>
<dbReference type="GeneID" id="94583805"/>
<gene>
    <name evidence="1" type="ORF">YALI1_F01946g</name>
</gene>
<name>A0A1D8NLH3_YARLL</name>
<dbReference type="AlphaFoldDB" id="A0A1D8NLH3"/>
<evidence type="ECO:0000313" key="2">
    <source>
        <dbReference type="Proteomes" id="UP000182444"/>
    </source>
</evidence>
<evidence type="ECO:0000313" key="1">
    <source>
        <dbReference type="EMBL" id="AOW06476.1"/>
    </source>
</evidence>
<dbReference type="Proteomes" id="UP000182444">
    <property type="component" value="Chromosome 1F"/>
</dbReference>
<proteinExistence type="predicted"/>
<sequence length="174" mass="19453">MEPLVAQSGIQTVPAHYSQFCQSLELLTTGNTSESQPSKLGDTRWNSSSVKSHLSHRHVSDITSRSDRGEFARCPALPVLWHLFRKLHGRQTLLTLTVGRQLSSPSLQNHTKSTYGSTTSSSCQANFSAFGSEYPRNRECLSETHLTLITDCFRITKQKTTSLCKRTVVQLQLQ</sequence>